<proteinExistence type="predicted"/>
<protein>
    <submittedName>
        <fullName evidence="1">Uncharacterized protein</fullName>
    </submittedName>
</protein>
<organism evidence="1 2">
    <name type="scientific">Hymenobacter volaticus</name>
    <dbReference type="NCBI Taxonomy" id="2932254"/>
    <lineage>
        <taxon>Bacteria</taxon>
        <taxon>Pseudomonadati</taxon>
        <taxon>Bacteroidota</taxon>
        <taxon>Cytophagia</taxon>
        <taxon>Cytophagales</taxon>
        <taxon>Hymenobacteraceae</taxon>
        <taxon>Hymenobacter</taxon>
    </lineage>
</organism>
<dbReference type="RefSeq" id="WP_245118882.1">
    <property type="nucleotide sequence ID" value="NZ_CP095061.1"/>
</dbReference>
<evidence type="ECO:0000313" key="1">
    <source>
        <dbReference type="EMBL" id="UOQ64872.1"/>
    </source>
</evidence>
<keyword evidence="2" id="KW-1185">Reference proteome</keyword>
<dbReference type="EMBL" id="CP095061">
    <property type="protein sequence ID" value="UOQ64872.1"/>
    <property type="molecule type" value="Genomic_DNA"/>
</dbReference>
<reference evidence="1" key="1">
    <citation type="submission" date="2022-04" db="EMBL/GenBank/DDBJ databases">
        <title>Hymenobacter sp. isolated from the air.</title>
        <authorList>
            <person name="Won M."/>
            <person name="Lee C.-M."/>
            <person name="Woen H.-Y."/>
            <person name="Kwon S.-W."/>
        </authorList>
    </citation>
    <scope>NUCLEOTIDE SEQUENCE</scope>
    <source>
        <strain evidence="1">5420S-77</strain>
    </source>
</reference>
<name>A0ABY4G1X0_9BACT</name>
<gene>
    <name evidence="1" type="ORF">MUN86_15015</name>
</gene>
<dbReference type="Proteomes" id="UP000830401">
    <property type="component" value="Chromosome"/>
</dbReference>
<sequence length="54" mass="6138">MDTVALYHMAGGFFVELFYNPLDNVLQDKLRTFVSTALLEPYASVVNLDDLKLE</sequence>
<accession>A0ABY4G1X0</accession>
<evidence type="ECO:0000313" key="2">
    <source>
        <dbReference type="Proteomes" id="UP000830401"/>
    </source>
</evidence>